<dbReference type="EMBL" id="PNEN01000503">
    <property type="protein sequence ID" value="PPJ57039.1"/>
    <property type="molecule type" value="Genomic_DNA"/>
</dbReference>
<name>A0A2S6CBD4_9PEZI</name>
<comment type="caution">
    <text evidence="1">The sequence shown here is derived from an EMBL/GenBank/DDBJ whole genome shotgun (WGS) entry which is preliminary data.</text>
</comment>
<accession>A0A2S6CBD4</accession>
<dbReference type="OrthoDB" id="3648444at2759"/>
<reference evidence="2" key="1">
    <citation type="journal article" date="2017" name="bioRxiv">
        <title>Conservation of a gene cluster reveals novel cercosporin biosynthetic mechanisms and extends production to the genus Colletotrichum.</title>
        <authorList>
            <person name="de Jonge R."/>
            <person name="Ebert M.K."/>
            <person name="Huitt-Roehl C.R."/>
            <person name="Pal P."/>
            <person name="Suttle J.C."/>
            <person name="Spanner R.E."/>
            <person name="Neubauer J.D."/>
            <person name="Jurick W.M.II."/>
            <person name="Stott K.A."/>
            <person name="Secor G.A."/>
            <person name="Thomma B.P.H.J."/>
            <person name="Van de Peer Y."/>
            <person name="Townsend C.A."/>
            <person name="Bolton M.D."/>
        </authorList>
    </citation>
    <scope>NUCLEOTIDE SEQUENCE [LARGE SCALE GENOMIC DNA]</scope>
    <source>
        <strain evidence="2">CBS538.71</strain>
    </source>
</reference>
<sequence length="193" mass="21627">MPATTPQELPPNFFTQDPTLGVRNPQWGRIKPRTRITLENHEDALRLGARYTTEDLADLVATARPSISVDIRHVSTRLTDAGDFVAKAYGVERAVVRREFEAAQEYFGVRKRKDLLAATRRRERRKCSVSSGEVSSGCVDAVHVEEAAQESDEMEIVELRSVEEAASILAGLSRRAWEEEISVEECDAGLEER</sequence>
<keyword evidence="2" id="KW-1185">Reference proteome</keyword>
<evidence type="ECO:0000313" key="1">
    <source>
        <dbReference type="EMBL" id="PPJ57039.1"/>
    </source>
</evidence>
<protein>
    <submittedName>
        <fullName evidence="1">Uncharacterized protein</fullName>
    </submittedName>
</protein>
<organism evidence="1 2">
    <name type="scientific">Cercospora berteroae</name>
    <dbReference type="NCBI Taxonomy" id="357750"/>
    <lineage>
        <taxon>Eukaryota</taxon>
        <taxon>Fungi</taxon>
        <taxon>Dikarya</taxon>
        <taxon>Ascomycota</taxon>
        <taxon>Pezizomycotina</taxon>
        <taxon>Dothideomycetes</taxon>
        <taxon>Dothideomycetidae</taxon>
        <taxon>Mycosphaerellales</taxon>
        <taxon>Mycosphaerellaceae</taxon>
        <taxon>Cercospora</taxon>
    </lineage>
</organism>
<dbReference type="AlphaFoldDB" id="A0A2S6CBD4"/>
<proteinExistence type="predicted"/>
<evidence type="ECO:0000313" key="2">
    <source>
        <dbReference type="Proteomes" id="UP000237631"/>
    </source>
</evidence>
<dbReference type="Proteomes" id="UP000237631">
    <property type="component" value="Unassembled WGS sequence"/>
</dbReference>
<gene>
    <name evidence="1" type="ORF">CBER1_00574</name>
</gene>